<evidence type="ECO:0000313" key="1">
    <source>
        <dbReference type="EMBL" id="MCI55412.1"/>
    </source>
</evidence>
<organism evidence="1 2">
    <name type="scientific">Trifolium medium</name>
    <dbReference type="NCBI Taxonomy" id="97028"/>
    <lineage>
        <taxon>Eukaryota</taxon>
        <taxon>Viridiplantae</taxon>
        <taxon>Streptophyta</taxon>
        <taxon>Embryophyta</taxon>
        <taxon>Tracheophyta</taxon>
        <taxon>Spermatophyta</taxon>
        <taxon>Magnoliopsida</taxon>
        <taxon>eudicotyledons</taxon>
        <taxon>Gunneridae</taxon>
        <taxon>Pentapetalae</taxon>
        <taxon>rosids</taxon>
        <taxon>fabids</taxon>
        <taxon>Fabales</taxon>
        <taxon>Fabaceae</taxon>
        <taxon>Papilionoideae</taxon>
        <taxon>50 kb inversion clade</taxon>
        <taxon>NPAAA clade</taxon>
        <taxon>Hologalegina</taxon>
        <taxon>IRL clade</taxon>
        <taxon>Trifolieae</taxon>
        <taxon>Trifolium</taxon>
    </lineage>
</organism>
<name>A0A392T3S6_9FABA</name>
<dbReference type="AlphaFoldDB" id="A0A392T3S6"/>
<reference evidence="1 2" key="1">
    <citation type="journal article" date="2018" name="Front. Plant Sci.">
        <title>Red Clover (Trifolium pratense) and Zigzag Clover (T. medium) - A Picture of Genomic Similarities and Differences.</title>
        <authorList>
            <person name="Dluhosova J."/>
            <person name="Istvanek J."/>
            <person name="Nedelnik J."/>
            <person name="Repkova J."/>
        </authorList>
    </citation>
    <scope>NUCLEOTIDE SEQUENCE [LARGE SCALE GENOMIC DNA]</scope>
    <source>
        <strain evidence="2">cv. 10/8</strain>
        <tissue evidence="1">Leaf</tissue>
    </source>
</reference>
<accession>A0A392T3S6</accession>
<protein>
    <submittedName>
        <fullName evidence="1">Uncharacterized protein</fullName>
    </submittedName>
</protein>
<feature type="non-terminal residue" evidence="1">
    <location>
        <position position="27"/>
    </location>
</feature>
<sequence>MMASGFCHRGTMGSIVVRSDPSWCDGI</sequence>
<keyword evidence="2" id="KW-1185">Reference proteome</keyword>
<dbReference type="Proteomes" id="UP000265520">
    <property type="component" value="Unassembled WGS sequence"/>
</dbReference>
<dbReference type="EMBL" id="LXQA010495889">
    <property type="protein sequence ID" value="MCI55412.1"/>
    <property type="molecule type" value="Genomic_DNA"/>
</dbReference>
<evidence type="ECO:0000313" key="2">
    <source>
        <dbReference type="Proteomes" id="UP000265520"/>
    </source>
</evidence>
<proteinExistence type="predicted"/>
<comment type="caution">
    <text evidence="1">The sequence shown here is derived from an EMBL/GenBank/DDBJ whole genome shotgun (WGS) entry which is preliminary data.</text>
</comment>